<organism evidence="1 2">
    <name type="scientific">Liquidambar formosana</name>
    <name type="common">Formosan gum</name>
    <dbReference type="NCBI Taxonomy" id="63359"/>
    <lineage>
        <taxon>Eukaryota</taxon>
        <taxon>Viridiplantae</taxon>
        <taxon>Streptophyta</taxon>
        <taxon>Embryophyta</taxon>
        <taxon>Tracheophyta</taxon>
        <taxon>Spermatophyta</taxon>
        <taxon>Magnoliopsida</taxon>
        <taxon>eudicotyledons</taxon>
        <taxon>Gunneridae</taxon>
        <taxon>Pentapetalae</taxon>
        <taxon>Saxifragales</taxon>
        <taxon>Altingiaceae</taxon>
        <taxon>Liquidambar</taxon>
    </lineage>
</organism>
<reference evidence="1 2" key="1">
    <citation type="journal article" date="2024" name="Plant J.">
        <title>Genome sequences and population genomics reveal climatic adaptation and genomic divergence between two closely related sweetgum species.</title>
        <authorList>
            <person name="Xu W.Q."/>
            <person name="Ren C.Q."/>
            <person name="Zhang X.Y."/>
            <person name="Comes H.P."/>
            <person name="Liu X.H."/>
            <person name="Li Y.G."/>
            <person name="Kettle C.J."/>
            <person name="Jalonen R."/>
            <person name="Gaisberger H."/>
            <person name="Ma Y.Z."/>
            <person name="Qiu Y.X."/>
        </authorList>
    </citation>
    <scope>NUCLEOTIDE SEQUENCE [LARGE SCALE GENOMIC DNA]</scope>
    <source>
        <strain evidence="1">Hangzhou</strain>
    </source>
</reference>
<gene>
    <name evidence="1" type="ORF">L1049_018090</name>
</gene>
<dbReference type="AlphaFoldDB" id="A0AAP0R9L3"/>
<keyword evidence="2" id="KW-1185">Reference proteome</keyword>
<dbReference type="Proteomes" id="UP001415857">
    <property type="component" value="Unassembled WGS sequence"/>
</dbReference>
<accession>A0AAP0R9L3</accession>
<name>A0AAP0R9L3_LIQFO</name>
<evidence type="ECO:0000313" key="1">
    <source>
        <dbReference type="EMBL" id="KAK9273283.1"/>
    </source>
</evidence>
<protein>
    <submittedName>
        <fullName evidence="1">Uncharacterized protein</fullName>
    </submittedName>
</protein>
<sequence>MDSPVPHFLHIIKQKIYIGAVFYSTCAEFSSVELLLSNSSVNGILELNAKNSRGLTAMDVLDIVIDSPSDVQLKDILHRAGAFGAPNVQCYVSSAFSSAGHPQRAN</sequence>
<evidence type="ECO:0000313" key="2">
    <source>
        <dbReference type="Proteomes" id="UP001415857"/>
    </source>
</evidence>
<dbReference type="EMBL" id="JBBPBK010000012">
    <property type="protein sequence ID" value="KAK9273283.1"/>
    <property type="molecule type" value="Genomic_DNA"/>
</dbReference>
<comment type="caution">
    <text evidence="1">The sequence shown here is derived from an EMBL/GenBank/DDBJ whole genome shotgun (WGS) entry which is preliminary data.</text>
</comment>
<proteinExistence type="predicted"/>